<dbReference type="GO" id="GO:0003676">
    <property type="term" value="F:nucleic acid binding"/>
    <property type="evidence" value="ECO:0007669"/>
    <property type="project" value="InterPro"/>
</dbReference>
<dbReference type="Gene3D" id="3.60.10.10">
    <property type="entry name" value="Endonuclease/exonuclease/phosphatase"/>
    <property type="match status" value="1"/>
</dbReference>
<evidence type="ECO:0000256" key="1">
    <source>
        <dbReference type="SAM" id="MobiDB-lite"/>
    </source>
</evidence>
<dbReference type="GO" id="GO:0008270">
    <property type="term" value="F:zinc ion binding"/>
    <property type="evidence" value="ECO:0007669"/>
    <property type="project" value="InterPro"/>
</dbReference>
<dbReference type="SMART" id="SM00343">
    <property type="entry name" value="ZnF_C2HC"/>
    <property type="match status" value="2"/>
</dbReference>
<accession>Q7XMF6</accession>
<dbReference type="PANTHER" id="PTHR33116:SF78">
    <property type="entry name" value="OS12G0587133 PROTEIN"/>
    <property type="match status" value="1"/>
</dbReference>
<dbReference type="InterPro" id="IPR036875">
    <property type="entry name" value="Znf_CCHC_sf"/>
</dbReference>
<protein>
    <submittedName>
        <fullName evidence="3">OSJNBa0061G20.3 protein</fullName>
    </submittedName>
</protein>
<dbReference type="Proteomes" id="UP000000763">
    <property type="component" value="Chromosome 4"/>
</dbReference>
<dbReference type="Pfam" id="PF13966">
    <property type="entry name" value="zf-RVT"/>
    <property type="match status" value="1"/>
</dbReference>
<feature type="region of interest" description="Disordered" evidence="1">
    <location>
        <begin position="472"/>
        <end position="494"/>
    </location>
</feature>
<dbReference type="EMBL" id="AL662974">
    <property type="protein sequence ID" value="CAE04647.2"/>
    <property type="molecule type" value="Genomic_DNA"/>
</dbReference>
<feature type="compositionally biased region" description="Low complexity" evidence="1">
    <location>
        <begin position="36"/>
        <end position="45"/>
    </location>
</feature>
<proteinExistence type="predicted"/>
<evidence type="ECO:0000259" key="2">
    <source>
        <dbReference type="SMART" id="SM00343"/>
    </source>
</evidence>
<dbReference type="InterPro" id="IPR026960">
    <property type="entry name" value="RVT-Znf"/>
</dbReference>
<organism evidence="3 4">
    <name type="scientific">Oryza sativa subsp. japonica</name>
    <name type="common">Rice</name>
    <dbReference type="NCBI Taxonomy" id="39947"/>
    <lineage>
        <taxon>Eukaryota</taxon>
        <taxon>Viridiplantae</taxon>
        <taxon>Streptophyta</taxon>
        <taxon>Embryophyta</taxon>
        <taxon>Tracheophyta</taxon>
        <taxon>Spermatophyta</taxon>
        <taxon>Magnoliopsida</taxon>
        <taxon>Liliopsida</taxon>
        <taxon>Poales</taxon>
        <taxon>Poaceae</taxon>
        <taxon>BOP clade</taxon>
        <taxon>Oryzoideae</taxon>
        <taxon>Oryzeae</taxon>
        <taxon>Oryzinae</taxon>
        <taxon>Oryza</taxon>
        <taxon>Oryza sativa</taxon>
    </lineage>
</organism>
<evidence type="ECO:0000313" key="4">
    <source>
        <dbReference type="Proteomes" id="UP000000763"/>
    </source>
</evidence>
<feature type="region of interest" description="Disordered" evidence="1">
    <location>
        <begin position="1"/>
        <end position="92"/>
    </location>
</feature>
<feature type="compositionally biased region" description="Basic and acidic residues" evidence="1">
    <location>
        <begin position="78"/>
        <end position="87"/>
    </location>
</feature>
<sequence length="1463" mass="164014">MTREREPGELVNLSAGGATVTGAHSPAPLTAKARKAASPSPASKAFHQEINARSQEEELDITAERGEGRSAITPPPEKAQEEDAEKKARGKATLKSIIVAPARATSKSQIEAEEQDLSSKWQAVKPKFWWRKRQNPSSSTSQAVFNRPAASFNPLNLREKFKEILHGKCFRCFASDHQAAACRDPIRCYTCRCSGHISFRCPNKSKQPIHSRLTFPKQAPSIQSRLIFPPLPSKNQQQPTTTRPGSVFHRLHKPAVTMDHIPGLPNQRPAVGYATVPMTELMQHELERLRYHGALISAEVEGRETSPREVARALTQQVGIPISDLRVMRHHPEDFFVFFDFPEGQAAAARRGFITLDGGRFTITPWSGDRHVHHPNWWFRVRLCLEGLPQSRRTRSPSSLTPRGQDGTGDAGGATTKVVAISGQADGDQQLVDALVSLPDPLIQILCSSPLLPFLDEQGDHDPMLPLLAEIAPKSSREAENETKRTGGEEPILGEDKVASAAELGHLGPDAQQAPKMDLLTQSTQDDEAQASIGDQPTLVQQADCEEQHQATVQTQPIHRGEGEREKVVLSPLFSQLQPPIILQAPLELAQPGAAKTKGCGRKVVQMPSRRSGCKARFSSVPVSKRAEVRLMEEMGLLTPGEPVGDAAVEAYAKSFDTPLPSHVIAGLRVLTRLDGVHDMLVPGEEGTTATAVPLLAVWSMRLALPCSNGLKPEHLSRLIRIALPVDTGLQLVSSRVDRVEDSEIASTWNTPSFGDGKTISDNLSFIITVVYGPSEDCDKENFLAELVAAKPPTDTPWLVMGDFNIIYEARDKNNQNLNRRLMGRFRLDVALETRTLTAEEHQFRKDLKIRILGLEAVEKARKKQASRQDGNTLHTHEDKAAHLHAHFNSILGTRRQRGCTLNWEALGLSTIQDDSMDEPFIEDEIWEAIKNSPKEKASGPDGFTGAFYMSFWHIIKKEIVDVFASFHNLTGGNFGSINRAMITLLPKKDSPRSVNDFRPISLIHSVAKLISKTLAMRLAARLGDLVSHAQSAFIKKRCIQDNFLYVRNMVRNDVNNLISILKFFGEATGLQVNLHKSSVMSIKCVEQNLSEVLENFNGQRGNFPITYLGLPLTPGRIKRIHLQPVMDKLQSRLAGWKGKLIQQSGRKTLVTSIFSSIPTYFLTTLKPPKQFLTDMDKIRKKFLWAGDQEISGGKCKVNWKKVCSPIKMGGLGVLDLDKFARALRLRWLWFEWECPDKPWVGTTPPCDELDEQIFAAATKDNETNLEEGVEDTITWRWTNTGKYTAKSAYLAQFAGREDSRAATLIWKTWAPSKCKKFAWLVLQNRIWTSDRLQLRQWPNNYFCQLCYRNLEMAQHLFKDCPFTREIWDKIMARMNHNQPFPVHNTDESLVDWWESRTKQQSKCQSKGMQSLHILLSWEIWCERNRRVFKDKELQIPQLTARIMDEIYTWSACGAKNLARIAP</sequence>
<dbReference type="PANTHER" id="PTHR33116">
    <property type="entry name" value="REVERSE TRANSCRIPTASE ZINC-BINDING DOMAIN-CONTAINING PROTEIN-RELATED-RELATED"/>
    <property type="match status" value="1"/>
</dbReference>
<dbReference type="SUPFAM" id="SSF57756">
    <property type="entry name" value="Retrovirus zinc finger-like domains"/>
    <property type="match status" value="1"/>
</dbReference>
<feature type="domain" description="CCHC-type" evidence="2">
    <location>
        <begin position="187"/>
        <end position="203"/>
    </location>
</feature>
<reference evidence="4" key="2">
    <citation type="journal article" date="2008" name="Nucleic Acids Res.">
        <title>The rice annotation project database (RAP-DB): 2008 update.</title>
        <authorList>
            <consortium name="The rice annotation project (RAP)"/>
        </authorList>
    </citation>
    <scope>GENOME REANNOTATION</scope>
    <source>
        <strain evidence="4">cv. Nipponbare</strain>
    </source>
</reference>
<dbReference type="InterPro" id="IPR001878">
    <property type="entry name" value="Znf_CCHC"/>
</dbReference>
<dbReference type="Gene3D" id="4.10.60.10">
    <property type="entry name" value="Zinc finger, CCHC-type"/>
    <property type="match status" value="1"/>
</dbReference>
<dbReference type="InterPro" id="IPR036691">
    <property type="entry name" value="Endo/exonu/phosph_ase_sf"/>
</dbReference>
<evidence type="ECO:0000313" key="3">
    <source>
        <dbReference type="EMBL" id="CAE04647.2"/>
    </source>
</evidence>
<name>Q7XMF6_ORYSJ</name>
<feature type="region of interest" description="Disordered" evidence="1">
    <location>
        <begin position="391"/>
        <end position="414"/>
    </location>
</feature>
<gene>
    <name evidence="3" type="primary">OSJNBa0061G20.3</name>
</gene>
<dbReference type="SUPFAM" id="SSF56219">
    <property type="entry name" value="DNase I-like"/>
    <property type="match status" value="1"/>
</dbReference>
<feature type="compositionally biased region" description="Basic and acidic residues" evidence="1">
    <location>
        <begin position="475"/>
        <end position="494"/>
    </location>
</feature>
<feature type="domain" description="CCHC-type" evidence="2">
    <location>
        <begin position="168"/>
        <end position="184"/>
    </location>
</feature>
<reference evidence="4" key="1">
    <citation type="journal article" date="2005" name="Nature">
        <title>The map-based sequence of the rice genome.</title>
        <authorList>
            <consortium name="International rice genome sequencing project (IRGSP)"/>
            <person name="Matsumoto T."/>
            <person name="Wu J."/>
            <person name="Kanamori H."/>
            <person name="Katayose Y."/>
            <person name="Fujisawa M."/>
            <person name="Namiki N."/>
            <person name="Mizuno H."/>
            <person name="Yamamoto K."/>
            <person name="Antonio B.A."/>
            <person name="Baba T."/>
            <person name="Sakata K."/>
            <person name="Nagamura Y."/>
            <person name="Aoki H."/>
            <person name="Arikawa K."/>
            <person name="Arita K."/>
            <person name="Bito T."/>
            <person name="Chiden Y."/>
            <person name="Fujitsuka N."/>
            <person name="Fukunaka R."/>
            <person name="Hamada M."/>
            <person name="Harada C."/>
            <person name="Hayashi A."/>
            <person name="Hijishita S."/>
            <person name="Honda M."/>
            <person name="Hosokawa S."/>
            <person name="Ichikawa Y."/>
            <person name="Idonuma A."/>
            <person name="Iijima M."/>
            <person name="Ikeda M."/>
            <person name="Ikeno M."/>
            <person name="Ito K."/>
            <person name="Ito S."/>
            <person name="Ito T."/>
            <person name="Ito Y."/>
            <person name="Ito Y."/>
            <person name="Iwabuchi A."/>
            <person name="Kamiya K."/>
            <person name="Karasawa W."/>
            <person name="Kurita K."/>
            <person name="Katagiri S."/>
            <person name="Kikuta A."/>
            <person name="Kobayashi H."/>
            <person name="Kobayashi N."/>
            <person name="Machita K."/>
            <person name="Maehara T."/>
            <person name="Masukawa M."/>
            <person name="Mizubayashi T."/>
            <person name="Mukai Y."/>
            <person name="Nagasaki H."/>
            <person name="Nagata Y."/>
            <person name="Naito S."/>
            <person name="Nakashima M."/>
            <person name="Nakama Y."/>
            <person name="Nakamichi Y."/>
            <person name="Nakamura M."/>
            <person name="Meguro A."/>
            <person name="Negishi M."/>
            <person name="Ohta I."/>
            <person name="Ohta T."/>
            <person name="Okamoto M."/>
            <person name="Ono N."/>
            <person name="Saji S."/>
            <person name="Sakaguchi M."/>
            <person name="Sakai K."/>
            <person name="Shibata M."/>
            <person name="Shimokawa T."/>
            <person name="Song J."/>
            <person name="Takazaki Y."/>
            <person name="Terasawa K."/>
            <person name="Tsugane M."/>
            <person name="Tsuji K."/>
            <person name="Ueda S."/>
            <person name="Waki K."/>
            <person name="Yamagata H."/>
            <person name="Yamamoto M."/>
            <person name="Yamamoto S."/>
            <person name="Yamane H."/>
            <person name="Yoshiki S."/>
            <person name="Yoshihara R."/>
            <person name="Yukawa K."/>
            <person name="Zhong H."/>
            <person name="Yano M."/>
            <person name="Yuan Q."/>
            <person name="Ouyang S."/>
            <person name="Liu J."/>
            <person name="Jones K.M."/>
            <person name="Gansberger K."/>
            <person name="Moffat K."/>
            <person name="Hill J."/>
            <person name="Bera J."/>
            <person name="Fadrosh D."/>
            <person name="Jin S."/>
            <person name="Johri S."/>
            <person name="Kim M."/>
            <person name="Overton L."/>
            <person name="Reardon M."/>
            <person name="Tsitrin T."/>
            <person name="Vuong H."/>
            <person name="Weaver B."/>
            <person name="Ciecko A."/>
            <person name="Tallon L."/>
            <person name="Jackson J."/>
            <person name="Pai G."/>
            <person name="Aken S.V."/>
            <person name="Utterback T."/>
            <person name="Reidmuller S."/>
            <person name="Feldblyum T."/>
            <person name="Hsiao J."/>
            <person name="Zismann V."/>
            <person name="Iobst S."/>
            <person name="de Vazeille A.R."/>
            <person name="Buell C.R."/>
            <person name="Ying K."/>
            <person name="Li Y."/>
            <person name="Lu T."/>
            <person name="Huang Y."/>
            <person name="Zhao Q."/>
            <person name="Feng Q."/>
            <person name="Zhang L."/>
            <person name="Zhu J."/>
            <person name="Weng Q."/>
            <person name="Mu J."/>
            <person name="Lu Y."/>
            <person name="Fan D."/>
            <person name="Liu Y."/>
            <person name="Guan J."/>
            <person name="Zhang Y."/>
            <person name="Yu S."/>
            <person name="Liu X."/>
            <person name="Zhang Y."/>
            <person name="Hong G."/>
            <person name="Han B."/>
            <person name="Choisne N."/>
            <person name="Demange N."/>
            <person name="Orjeda G."/>
            <person name="Samain S."/>
            <person name="Cattolico L."/>
            <person name="Pelletier E."/>
            <person name="Couloux A."/>
            <person name="Segurens B."/>
            <person name="Wincker P."/>
            <person name="D'Hont A."/>
            <person name="Scarpelli C."/>
            <person name="Weissenbach J."/>
            <person name="Salanoubat M."/>
            <person name="Quetier F."/>
            <person name="Yu Y."/>
            <person name="Kim H.R."/>
            <person name="Rambo T."/>
            <person name="Currie J."/>
            <person name="Collura K."/>
            <person name="Luo M."/>
            <person name="Yang T."/>
            <person name="Ammiraju J.S.S."/>
            <person name="Engler F."/>
            <person name="Soderlund C."/>
            <person name="Wing R.A."/>
            <person name="Palmer L.E."/>
            <person name="de la Bastide M."/>
            <person name="Spiegel L."/>
            <person name="Nascimento L."/>
            <person name="Zutavern T."/>
            <person name="O'Shaughnessy A."/>
            <person name="Dike S."/>
            <person name="Dedhia N."/>
            <person name="Preston R."/>
            <person name="Balija V."/>
            <person name="McCombie W.R."/>
            <person name="Chow T."/>
            <person name="Chen H."/>
            <person name="Chung M."/>
            <person name="Chen C."/>
            <person name="Shaw J."/>
            <person name="Wu H."/>
            <person name="Hsiao K."/>
            <person name="Chao Y."/>
            <person name="Chu M."/>
            <person name="Cheng C."/>
            <person name="Hour A."/>
            <person name="Lee P."/>
            <person name="Lin S."/>
            <person name="Lin Y."/>
            <person name="Liou J."/>
            <person name="Liu S."/>
            <person name="Hsing Y."/>
            <person name="Raghuvanshi S."/>
            <person name="Mohanty A."/>
            <person name="Bharti A.K."/>
            <person name="Gaur A."/>
            <person name="Gupta V."/>
            <person name="Kumar D."/>
            <person name="Ravi V."/>
            <person name="Vij S."/>
            <person name="Kapur A."/>
            <person name="Khurana P."/>
            <person name="Khurana P."/>
            <person name="Khurana J.P."/>
            <person name="Tyagi A.K."/>
            <person name="Gaikwad K."/>
            <person name="Singh A."/>
            <person name="Dalal V."/>
            <person name="Srivastava S."/>
            <person name="Dixit A."/>
            <person name="Pal A.K."/>
            <person name="Ghazi I.A."/>
            <person name="Yadav M."/>
            <person name="Pandit A."/>
            <person name="Bhargava A."/>
            <person name="Sureshbabu K."/>
            <person name="Batra K."/>
            <person name="Sharma T.R."/>
            <person name="Mohapatra T."/>
            <person name="Singh N.K."/>
            <person name="Messing J."/>
            <person name="Nelson A.B."/>
            <person name="Fuks G."/>
            <person name="Kavchok S."/>
            <person name="Keizer G."/>
            <person name="Linton E."/>
            <person name="Llaca V."/>
            <person name="Song R."/>
            <person name="Tanyolac B."/>
            <person name="Young S."/>
            <person name="Ho-Il K."/>
            <person name="Hahn J.H."/>
            <person name="Sangsakoo G."/>
            <person name="Vanavichit A."/>
            <person name="de Mattos Luiz.A.T."/>
            <person name="Zimmer P.D."/>
            <person name="Malone G."/>
            <person name="Dellagostin O."/>
            <person name="de Oliveira A.C."/>
            <person name="Bevan M."/>
            <person name="Bancroft I."/>
            <person name="Minx P."/>
            <person name="Cordum H."/>
            <person name="Wilson R."/>
            <person name="Cheng Z."/>
            <person name="Jin W."/>
            <person name="Jiang J."/>
            <person name="Leong S.A."/>
            <person name="Iwama H."/>
            <person name="Gojobori T."/>
            <person name="Itoh T."/>
            <person name="Niimura Y."/>
            <person name="Fujii Y."/>
            <person name="Habara T."/>
            <person name="Sakai H."/>
            <person name="Sato Y."/>
            <person name="Wilson G."/>
            <person name="Kumar K."/>
            <person name="McCouch S."/>
            <person name="Juretic N."/>
            <person name="Hoen D."/>
            <person name="Wright S."/>
            <person name="Bruskiewich R."/>
            <person name="Bureau T."/>
            <person name="Miyao A."/>
            <person name="Hirochika H."/>
            <person name="Nishikawa T."/>
            <person name="Kadowaki K."/>
            <person name="Sugiura M."/>
            <person name="Burr B."/>
            <person name="Sasaki T."/>
        </authorList>
    </citation>
    <scope>NUCLEOTIDE SEQUENCE [LARGE SCALE GENOMIC DNA]</scope>
    <source>
        <strain evidence="4">cv. Nipponbare</strain>
    </source>
</reference>